<gene>
    <name evidence="3" type="ORF">KHA97_18280</name>
</gene>
<feature type="chain" id="PRO_5039490326" evidence="2">
    <location>
        <begin position="26"/>
        <end position="559"/>
    </location>
</feature>
<comment type="caution">
    <text evidence="3">The sequence shown here is derived from an EMBL/GenBank/DDBJ whole genome shotgun (WGS) entry which is preliminary data.</text>
</comment>
<dbReference type="Pfam" id="PF01547">
    <property type="entry name" value="SBP_bac_1"/>
    <property type="match status" value="1"/>
</dbReference>
<dbReference type="RefSeq" id="WP_213126200.1">
    <property type="nucleotide sequence ID" value="NZ_JAGYPG010000003.1"/>
</dbReference>
<evidence type="ECO:0000256" key="1">
    <source>
        <dbReference type="SAM" id="MobiDB-lite"/>
    </source>
</evidence>
<accession>A0A942TJ39</accession>
<dbReference type="Gene3D" id="3.40.190.10">
    <property type="entry name" value="Periplasmic binding protein-like II"/>
    <property type="match status" value="1"/>
</dbReference>
<feature type="signal peptide" evidence="2">
    <location>
        <begin position="1"/>
        <end position="25"/>
    </location>
</feature>
<feature type="compositionally biased region" description="Basic and acidic residues" evidence="1">
    <location>
        <begin position="45"/>
        <end position="54"/>
    </location>
</feature>
<name>A0A942TJ39_9BACI</name>
<dbReference type="SUPFAM" id="SSF53850">
    <property type="entry name" value="Periplasmic binding protein-like II"/>
    <property type="match status" value="1"/>
</dbReference>
<dbReference type="InterPro" id="IPR050490">
    <property type="entry name" value="Bact_solute-bd_prot1"/>
</dbReference>
<dbReference type="PANTHER" id="PTHR43649:SF12">
    <property type="entry name" value="DIACETYLCHITOBIOSE BINDING PROTEIN DASA"/>
    <property type="match status" value="1"/>
</dbReference>
<sequence>MVKKGKTLCLLVISVCFVLILGACKSNTVTEPNKEDKPNQPNQQEENKEPEKKLEGKIRISLSGVAAGQAADQSVWGKVADAYMEKNPGVEVIVDNKPTEGYQEWVTAQFATGDVPEVDLVTANVIPASVSDNKLIDFLPYFDQVNPYTNKLWKESFDLDTMQVNMDVYKATDQKYESLNFESIQIMWIYNKDILKEAGYDQPPETFDDLMKMFEDIKKLGYTPFSIGGNSTSLWSGKAGWAIRIYADQYFRDSIKLVHSQEDDYTWFDKLDGQWEYDPSDPYNDNRSHVTTNDLRVWKAIHEKEAPYRMTDEPRWERFYENMKKLFSYASDGFAGMTDDEAYKEFLTGKSATMLGDPSFFWQIPKDFKDAELTGSEGGVEPFEYGFFNFPTIKDDLVLADARTIHIPIGFYGAVAKDAEQNALTVDFLQFWTSPEGYNIYLEAIQNSDSMSLTGPPALKDIQLPSDMEEAFAQFESIGNMEGLPNAANVLARGLSDYQPSVQDWVSLTQQYFAGKMSTKEYLEQYQKNIEKDFEGALKERNYELSDLEHVERKPPERN</sequence>
<protein>
    <submittedName>
        <fullName evidence="3">Extracellular solute-binding protein</fullName>
    </submittedName>
</protein>
<dbReference type="EMBL" id="JAGYPG010000003">
    <property type="protein sequence ID" value="MBS4197002.1"/>
    <property type="molecule type" value="Genomic_DNA"/>
</dbReference>
<proteinExistence type="predicted"/>
<reference evidence="3 4" key="1">
    <citation type="submission" date="2021-05" db="EMBL/GenBank/DDBJ databases">
        <title>Novel Bacillus species.</title>
        <authorList>
            <person name="Liu G."/>
        </authorList>
    </citation>
    <scope>NUCLEOTIDE SEQUENCE [LARGE SCALE GENOMIC DNA]</scope>
    <source>
        <strain evidence="4">FJAT-49780</strain>
    </source>
</reference>
<evidence type="ECO:0000313" key="4">
    <source>
        <dbReference type="Proteomes" id="UP000681414"/>
    </source>
</evidence>
<dbReference type="PROSITE" id="PS51257">
    <property type="entry name" value="PROKAR_LIPOPROTEIN"/>
    <property type="match status" value="1"/>
</dbReference>
<dbReference type="AlphaFoldDB" id="A0A942TJ39"/>
<dbReference type="PANTHER" id="PTHR43649">
    <property type="entry name" value="ARABINOSE-BINDING PROTEIN-RELATED"/>
    <property type="match status" value="1"/>
</dbReference>
<keyword evidence="2" id="KW-0732">Signal</keyword>
<dbReference type="InterPro" id="IPR006059">
    <property type="entry name" value="SBP"/>
</dbReference>
<dbReference type="Proteomes" id="UP000681414">
    <property type="component" value="Unassembled WGS sequence"/>
</dbReference>
<evidence type="ECO:0000256" key="2">
    <source>
        <dbReference type="SAM" id="SignalP"/>
    </source>
</evidence>
<feature type="region of interest" description="Disordered" evidence="1">
    <location>
        <begin position="29"/>
        <end position="54"/>
    </location>
</feature>
<organism evidence="3 4">
    <name type="scientific">Lederbergia citri</name>
    <dbReference type="NCBI Taxonomy" id="2833580"/>
    <lineage>
        <taxon>Bacteria</taxon>
        <taxon>Bacillati</taxon>
        <taxon>Bacillota</taxon>
        <taxon>Bacilli</taxon>
        <taxon>Bacillales</taxon>
        <taxon>Bacillaceae</taxon>
        <taxon>Lederbergia</taxon>
    </lineage>
</organism>
<keyword evidence="4" id="KW-1185">Reference proteome</keyword>
<evidence type="ECO:0000313" key="3">
    <source>
        <dbReference type="EMBL" id="MBS4197002.1"/>
    </source>
</evidence>